<dbReference type="PANTHER" id="PTHR46135">
    <property type="entry name" value="NME/NM23 FAMILY MEMBER 8"/>
    <property type="match status" value="1"/>
</dbReference>
<dbReference type="PANTHER" id="PTHR46135:SF3">
    <property type="entry name" value="NME_NM23 FAMILY MEMBER 8"/>
    <property type="match status" value="1"/>
</dbReference>
<dbReference type="EMBL" id="ADTU01013666">
    <property type="status" value="NOT_ANNOTATED_CDS"/>
    <property type="molecule type" value="Genomic_DNA"/>
</dbReference>
<dbReference type="InParanoid" id="A0A158NF04"/>
<gene>
    <name evidence="4" type="primary">105619198</name>
</gene>
<accession>A0A158NF04</accession>
<feature type="domain" description="Thioredoxin" evidence="2">
    <location>
        <begin position="11"/>
        <end position="99"/>
    </location>
</feature>
<evidence type="ECO:0008006" key="6">
    <source>
        <dbReference type="Google" id="ProtNLM"/>
    </source>
</evidence>
<dbReference type="STRING" id="12957.A0A158NF04"/>
<dbReference type="InterPro" id="IPR036249">
    <property type="entry name" value="Thioredoxin-like_sf"/>
</dbReference>
<keyword evidence="1" id="KW-0175">Coiled coil</keyword>
<evidence type="ECO:0000259" key="2">
    <source>
        <dbReference type="Pfam" id="PF00085"/>
    </source>
</evidence>
<dbReference type="InterPro" id="IPR013766">
    <property type="entry name" value="Thioredoxin_domain"/>
</dbReference>
<dbReference type="OrthoDB" id="10263751at2759"/>
<dbReference type="InterPro" id="IPR031827">
    <property type="entry name" value="DUF4746"/>
</dbReference>
<dbReference type="eggNOG" id="KOG0907">
    <property type="taxonomic scope" value="Eukaryota"/>
</dbReference>
<feature type="domain" description="DUF4746" evidence="3">
    <location>
        <begin position="244"/>
        <end position="303"/>
    </location>
</feature>
<dbReference type="Gene3D" id="3.40.30.10">
    <property type="entry name" value="Glutaredoxin"/>
    <property type="match status" value="1"/>
</dbReference>
<name>A0A158NF04_ATTCE</name>
<feature type="domain" description="DUF4746" evidence="3">
    <location>
        <begin position="310"/>
        <end position="486"/>
    </location>
</feature>
<evidence type="ECO:0000256" key="1">
    <source>
        <dbReference type="SAM" id="Coils"/>
    </source>
</evidence>
<reference evidence="5" key="1">
    <citation type="journal article" date="2011" name="PLoS Genet.">
        <title>The genome sequence of the leaf-cutter ant Atta cephalotes reveals insights into its obligate symbiotic lifestyle.</title>
        <authorList>
            <person name="Suen G."/>
            <person name="Teiling C."/>
            <person name="Li L."/>
            <person name="Holt C."/>
            <person name="Abouheif E."/>
            <person name="Bornberg-Bauer E."/>
            <person name="Bouffard P."/>
            <person name="Caldera E.J."/>
            <person name="Cash E."/>
            <person name="Cavanaugh A."/>
            <person name="Denas O."/>
            <person name="Elhaik E."/>
            <person name="Fave M.J."/>
            <person name="Gadau J."/>
            <person name="Gibson J.D."/>
            <person name="Graur D."/>
            <person name="Grubbs K.J."/>
            <person name="Hagen D.E."/>
            <person name="Harkins T.T."/>
            <person name="Helmkampf M."/>
            <person name="Hu H."/>
            <person name="Johnson B.R."/>
            <person name="Kim J."/>
            <person name="Marsh S.E."/>
            <person name="Moeller J.A."/>
            <person name="Munoz-Torres M.C."/>
            <person name="Murphy M.C."/>
            <person name="Naughton M.C."/>
            <person name="Nigam S."/>
            <person name="Overson R."/>
            <person name="Rajakumar R."/>
            <person name="Reese J.T."/>
            <person name="Scott J.J."/>
            <person name="Smith C.R."/>
            <person name="Tao S."/>
            <person name="Tsutsui N.D."/>
            <person name="Viljakainen L."/>
            <person name="Wissler L."/>
            <person name="Yandell M.D."/>
            <person name="Zimmer F."/>
            <person name="Taylor J."/>
            <person name="Slater S.C."/>
            <person name="Clifton S.W."/>
            <person name="Warren W.C."/>
            <person name="Elsik C.G."/>
            <person name="Smith C.D."/>
            <person name="Weinstock G.M."/>
            <person name="Gerardo N.M."/>
            <person name="Currie C.R."/>
        </authorList>
    </citation>
    <scope>NUCLEOTIDE SEQUENCE [LARGE SCALE GENOMIC DNA]</scope>
</reference>
<dbReference type="Proteomes" id="UP000005205">
    <property type="component" value="Unassembled WGS sequence"/>
</dbReference>
<dbReference type="AlphaFoldDB" id="A0A158NF04"/>
<keyword evidence="5" id="KW-1185">Reference proteome</keyword>
<sequence length="489" mass="56882">MKKTGLALQIEVNTETEWQQLLSRPGLIVVDVYSDWGGPCTAMVSTLKKIQLEVGLEAVDYAIARNDDIDDLARFRGRSEPTWMFLQNGKMVNLMFGAHCPRLRKLVMNEIKRAQQLETPKWRLDVHKRAPEEEARWQKEEAIRRALEEEKQAKEEAERLEKYERFMAQMMVELCEYTVLVLYPWVFKDKQGRPLDKMQSPPYIDLVKDLFKQCYDVQEEVRIQLNEDMIEKMFVESGVDITEELIKGLTDGKCMAMRLKGKPPHPDWPVHYPYESLERNVVCPTRAINDVENYLISIITKGPPTFLETEVPTIRKTDDIPYMQRHVYVHEPDPEIEGDVHRVHPAAWVPPQARSKVHVFKTLFPVYMEKAHPYEEPVVPPPLCAFKFEASKFNIVRDTYELNRDAIEHFGAFEFDQPYARCLASSPEDFEKVKYKTGVEIFVVIIRRINEGAFLAFAGIEPFFVTEVDKEAEGLITTYFPEGVEDIKE</sequence>
<reference evidence="4" key="2">
    <citation type="submission" date="2016-04" db="UniProtKB">
        <authorList>
            <consortium name="EnsemblMetazoa"/>
        </authorList>
    </citation>
    <scope>IDENTIFICATION</scope>
</reference>
<feature type="coiled-coil region" evidence="1">
    <location>
        <begin position="136"/>
        <end position="166"/>
    </location>
</feature>
<dbReference type="Pfam" id="PF00085">
    <property type="entry name" value="Thioredoxin"/>
    <property type="match status" value="1"/>
</dbReference>
<proteinExistence type="predicted"/>
<protein>
    <recommendedName>
        <fullName evidence="6">Thioredoxin domain-containing protein</fullName>
    </recommendedName>
</protein>
<dbReference type="SUPFAM" id="SSF52833">
    <property type="entry name" value="Thioredoxin-like"/>
    <property type="match status" value="1"/>
</dbReference>
<organism evidence="4 5">
    <name type="scientific">Atta cephalotes</name>
    <name type="common">Leafcutter ant</name>
    <dbReference type="NCBI Taxonomy" id="12957"/>
    <lineage>
        <taxon>Eukaryota</taxon>
        <taxon>Metazoa</taxon>
        <taxon>Ecdysozoa</taxon>
        <taxon>Arthropoda</taxon>
        <taxon>Hexapoda</taxon>
        <taxon>Insecta</taxon>
        <taxon>Pterygota</taxon>
        <taxon>Neoptera</taxon>
        <taxon>Endopterygota</taxon>
        <taxon>Hymenoptera</taxon>
        <taxon>Apocrita</taxon>
        <taxon>Aculeata</taxon>
        <taxon>Formicoidea</taxon>
        <taxon>Formicidae</taxon>
        <taxon>Myrmicinae</taxon>
        <taxon>Atta</taxon>
    </lineage>
</organism>
<dbReference type="InterPro" id="IPR051766">
    <property type="entry name" value="TXND_domain-containing"/>
</dbReference>
<evidence type="ECO:0000313" key="5">
    <source>
        <dbReference type="Proteomes" id="UP000005205"/>
    </source>
</evidence>
<dbReference type="Pfam" id="PF15928">
    <property type="entry name" value="DUF4746"/>
    <property type="match status" value="2"/>
</dbReference>
<dbReference type="EnsemblMetazoa" id="XM_012200722.1">
    <property type="protein sequence ID" value="XP_012056112.1"/>
    <property type="gene ID" value="LOC105619198"/>
</dbReference>
<evidence type="ECO:0000259" key="3">
    <source>
        <dbReference type="Pfam" id="PF15928"/>
    </source>
</evidence>
<evidence type="ECO:0000313" key="4">
    <source>
        <dbReference type="EnsemblMetazoa" id="XP_012056112.1"/>
    </source>
</evidence>
<dbReference type="KEGG" id="acep:105619198"/>